<evidence type="ECO:0000256" key="5">
    <source>
        <dbReference type="ARBA" id="ARBA00023242"/>
    </source>
</evidence>
<feature type="region of interest" description="Disordered" evidence="6">
    <location>
        <begin position="22"/>
        <end position="45"/>
    </location>
</feature>
<feature type="domain" description="MI" evidence="7">
    <location>
        <begin position="103"/>
        <end position="225"/>
    </location>
</feature>
<keyword evidence="3" id="KW-0963">Cytoplasm</keyword>
<evidence type="ECO:0000256" key="1">
    <source>
        <dbReference type="ARBA" id="ARBA00004496"/>
    </source>
</evidence>
<evidence type="ECO:0000313" key="9">
    <source>
        <dbReference type="Proteomes" id="UP000241890"/>
    </source>
</evidence>
<dbReference type="PROSITE" id="PS51366">
    <property type="entry name" value="MI"/>
    <property type="match status" value="2"/>
</dbReference>
<keyword evidence="5" id="KW-0539">Nucleus</keyword>
<dbReference type="SMART" id="SM00544">
    <property type="entry name" value="MA3"/>
    <property type="match status" value="2"/>
</dbReference>
<protein>
    <submittedName>
        <fullName evidence="8">Programmed cell death protein 4</fullName>
    </submittedName>
</protein>
<dbReference type="Gene3D" id="1.25.40.180">
    <property type="match status" value="2"/>
</dbReference>
<feature type="domain" description="MI" evidence="7">
    <location>
        <begin position="263"/>
        <end position="385"/>
    </location>
</feature>
<dbReference type="InParanoid" id="A0A2R5GLU2"/>
<sequence length="391" mass="43222">MRPGYDGLAGMAKEHGVLFRNGSRGDELGAEPAINKNDPNYDSFDEQGEEDAIFSILDHHQAMAQKAGISLQGLQGGGHLFGAPPSQSSLETQQLPAKMPLADFKVKSVSIVAEYLSSEDIDDLKRSVVELHSSMLLYEFVRRAVTLGMERKARERELVSVALSELHGSRILSAAQVAKGFERLFELIDDLSLDIPNAKKFLSQFVARAVADEILPPSFLNDPLIQHIGAEVVENAKILLSIKHGLVRLEHVWGPTSRASVSELKHEIKMLLEEFTSSSDIDEACNLVKRLNVGHFHHEVVKRAVVISLDCREREQAMMSSLLAELSSREIISEKQMEIGFRRLFQALPDLELDAPGAAKILDVFLHQAVQDRCISQAAADSIRGQYPNGK</sequence>
<keyword evidence="9" id="KW-1185">Reference proteome</keyword>
<dbReference type="PANTHER" id="PTHR12626">
    <property type="entry name" value="PROGRAMMED CELL DEATH 4"/>
    <property type="match status" value="1"/>
</dbReference>
<comment type="subcellular location">
    <subcellularLocation>
        <location evidence="1">Cytoplasm</location>
    </subcellularLocation>
</comment>
<proteinExistence type="inferred from homology"/>
<dbReference type="Pfam" id="PF02847">
    <property type="entry name" value="MA3"/>
    <property type="match status" value="2"/>
</dbReference>
<evidence type="ECO:0000256" key="2">
    <source>
        <dbReference type="ARBA" id="ARBA00005497"/>
    </source>
</evidence>
<dbReference type="InterPro" id="IPR039778">
    <property type="entry name" value="PDCD4"/>
</dbReference>
<evidence type="ECO:0000256" key="3">
    <source>
        <dbReference type="ARBA" id="ARBA00022490"/>
    </source>
</evidence>
<evidence type="ECO:0000313" key="8">
    <source>
        <dbReference type="EMBL" id="GBG31866.1"/>
    </source>
</evidence>
<dbReference type="GO" id="GO:0005737">
    <property type="term" value="C:cytoplasm"/>
    <property type="evidence" value="ECO:0007669"/>
    <property type="project" value="UniProtKB-SubCell"/>
</dbReference>
<dbReference type="AlphaFoldDB" id="A0A2R5GLU2"/>
<dbReference type="GO" id="GO:0045892">
    <property type="term" value="P:negative regulation of DNA-templated transcription"/>
    <property type="evidence" value="ECO:0007669"/>
    <property type="project" value="InterPro"/>
</dbReference>
<evidence type="ECO:0000259" key="7">
    <source>
        <dbReference type="PROSITE" id="PS51366"/>
    </source>
</evidence>
<dbReference type="SUPFAM" id="SSF48371">
    <property type="entry name" value="ARM repeat"/>
    <property type="match status" value="2"/>
</dbReference>
<evidence type="ECO:0000256" key="4">
    <source>
        <dbReference type="ARBA" id="ARBA00022737"/>
    </source>
</evidence>
<dbReference type="InterPro" id="IPR003891">
    <property type="entry name" value="Initiation_fac_eIF4g_MI"/>
</dbReference>
<comment type="similarity">
    <text evidence="2">Belongs to the PDCD4 family.</text>
</comment>
<organism evidence="8 9">
    <name type="scientific">Hondaea fermentalgiana</name>
    <dbReference type="NCBI Taxonomy" id="2315210"/>
    <lineage>
        <taxon>Eukaryota</taxon>
        <taxon>Sar</taxon>
        <taxon>Stramenopiles</taxon>
        <taxon>Bigyra</taxon>
        <taxon>Labyrinthulomycetes</taxon>
        <taxon>Thraustochytrida</taxon>
        <taxon>Thraustochytriidae</taxon>
        <taxon>Hondaea</taxon>
    </lineage>
</organism>
<evidence type="ECO:0000256" key="6">
    <source>
        <dbReference type="SAM" id="MobiDB-lite"/>
    </source>
</evidence>
<gene>
    <name evidence="8" type="ORF">FCC1311_080912</name>
</gene>
<comment type="caution">
    <text evidence="8">The sequence shown here is derived from an EMBL/GenBank/DDBJ whole genome shotgun (WGS) entry which is preliminary data.</text>
</comment>
<dbReference type="OrthoDB" id="414546at2759"/>
<dbReference type="InterPro" id="IPR016024">
    <property type="entry name" value="ARM-type_fold"/>
</dbReference>
<dbReference type="PANTHER" id="PTHR12626:SF0">
    <property type="entry name" value="PROGRAMMED CELL DEATH PROTEIN 4"/>
    <property type="match status" value="1"/>
</dbReference>
<dbReference type="EMBL" id="BEYU01000109">
    <property type="protein sequence ID" value="GBG31866.1"/>
    <property type="molecule type" value="Genomic_DNA"/>
</dbReference>
<keyword evidence="4" id="KW-0677">Repeat</keyword>
<name>A0A2R5GLU2_9STRA</name>
<accession>A0A2R5GLU2</accession>
<dbReference type="Proteomes" id="UP000241890">
    <property type="component" value="Unassembled WGS sequence"/>
</dbReference>
<reference evidence="8 9" key="1">
    <citation type="submission" date="2017-12" db="EMBL/GenBank/DDBJ databases">
        <title>Sequencing, de novo assembly and annotation of complete genome of a new Thraustochytrid species, strain FCC1311.</title>
        <authorList>
            <person name="Sedici K."/>
            <person name="Godart F."/>
            <person name="Aiese Cigliano R."/>
            <person name="Sanseverino W."/>
            <person name="Barakat M."/>
            <person name="Ortet P."/>
            <person name="Marechal E."/>
            <person name="Cagnac O."/>
            <person name="Amato A."/>
        </authorList>
    </citation>
    <scope>NUCLEOTIDE SEQUENCE [LARGE SCALE GENOMIC DNA]</scope>
</reference>